<dbReference type="PROSITE" id="PS51819">
    <property type="entry name" value="VOC"/>
    <property type="match status" value="1"/>
</dbReference>
<evidence type="ECO:0000313" key="3">
    <source>
        <dbReference type="Proteomes" id="UP000595140"/>
    </source>
</evidence>
<dbReference type="CDD" id="cd07264">
    <property type="entry name" value="VOC_like"/>
    <property type="match status" value="1"/>
</dbReference>
<dbReference type="EMBL" id="OOIL02006874">
    <property type="protein sequence ID" value="VFR03287.1"/>
    <property type="molecule type" value="Genomic_DNA"/>
</dbReference>
<dbReference type="InterPro" id="IPR004360">
    <property type="entry name" value="Glyas_Fos-R_dOase_dom"/>
</dbReference>
<reference evidence="2 3" key="1">
    <citation type="submission" date="2018-04" db="EMBL/GenBank/DDBJ databases">
        <authorList>
            <person name="Vogel A."/>
        </authorList>
    </citation>
    <scope>NUCLEOTIDE SEQUENCE [LARGE SCALE GENOMIC DNA]</scope>
</reference>
<dbReference type="Gene3D" id="3.10.180.10">
    <property type="entry name" value="2,3-Dihydroxybiphenyl 1,2-Dioxygenase, domain 1"/>
    <property type="match status" value="1"/>
</dbReference>
<feature type="domain" description="VOC" evidence="1">
    <location>
        <begin position="11"/>
        <end position="137"/>
    </location>
</feature>
<accession>A0A484NTB8</accession>
<name>A0A484NTB8_9ASTE</name>
<dbReference type="AlphaFoldDB" id="A0A484NTB8"/>
<dbReference type="Pfam" id="PF00903">
    <property type="entry name" value="Glyoxalase"/>
    <property type="match status" value="1"/>
</dbReference>
<dbReference type="PANTHER" id="PTHR21366">
    <property type="entry name" value="GLYOXALASE FAMILY PROTEIN"/>
    <property type="match status" value="1"/>
</dbReference>
<sequence>MAASSNLGGPAFAYTVVYTKDVSKSVDFYAKAFGYNVRRLDDNRKWAELESGSTTIAFTPIHQRETDELTGQVQTPLSIGERQPIELCFDYVDVDAAYKRAVENGAVPVSAVAEKKWGQRVGYVRDIDGNVVRLGSHVRS</sequence>
<dbReference type="Proteomes" id="UP000595140">
    <property type="component" value="Unassembled WGS sequence"/>
</dbReference>
<dbReference type="InterPro" id="IPR029068">
    <property type="entry name" value="Glyas_Bleomycin-R_OHBP_Dase"/>
</dbReference>
<organism evidence="2 3">
    <name type="scientific">Cuscuta campestris</name>
    <dbReference type="NCBI Taxonomy" id="132261"/>
    <lineage>
        <taxon>Eukaryota</taxon>
        <taxon>Viridiplantae</taxon>
        <taxon>Streptophyta</taxon>
        <taxon>Embryophyta</taxon>
        <taxon>Tracheophyta</taxon>
        <taxon>Spermatophyta</taxon>
        <taxon>Magnoliopsida</taxon>
        <taxon>eudicotyledons</taxon>
        <taxon>Gunneridae</taxon>
        <taxon>Pentapetalae</taxon>
        <taxon>asterids</taxon>
        <taxon>lamiids</taxon>
        <taxon>Solanales</taxon>
        <taxon>Convolvulaceae</taxon>
        <taxon>Cuscuteae</taxon>
        <taxon>Cuscuta</taxon>
        <taxon>Cuscuta subgen. Grammica</taxon>
        <taxon>Cuscuta sect. Cleistogrammica</taxon>
    </lineage>
</organism>
<gene>
    <name evidence="2" type="ORF">CCAM_LOCUS45062</name>
</gene>
<proteinExistence type="predicted"/>
<dbReference type="InterPro" id="IPR050383">
    <property type="entry name" value="GlyoxalaseI/FosfomycinResist"/>
</dbReference>
<keyword evidence="3" id="KW-1185">Reference proteome</keyword>
<protein>
    <recommendedName>
        <fullName evidence="1">VOC domain-containing protein</fullName>
    </recommendedName>
</protein>
<dbReference type="InterPro" id="IPR037523">
    <property type="entry name" value="VOC_core"/>
</dbReference>
<dbReference type="OrthoDB" id="10066542at2759"/>
<evidence type="ECO:0000259" key="1">
    <source>
        <dbReference type="PROSITE" id="PS51819"/>
    </source>
</evidence>
<dbReference type="PANTHER" id="PTHR21366:SF22">
    <property type="entry name" value="VOC DOMAIN-CONTAINING PROTEIN"/>
    <property type="match status" value="1"/>
</dbReference>
<dbReference type="SUPFAM" id="SSF54593">
    <property type="entry name" value="Glyoxalase/Bleomycin resistance protein/Dihydroxybiphenyl dioxygenase"/>
    <property type="match status" value="1"/>
</dbReference>
<evidence type="ECO:0000313" key="2">
    <source>
        <dbReference type="EMBL" id="VFR03287.1"/>
    </source>
</evidence>